<keyword evidence="5" id="KW-0812">Transmembrane</keyword>
<dbReference type="OrthoDB" id="2139606at2759"/>
<keyword evidence="4 12" id="KW-0808">Transferase</keyword>
<accession>A0A210PTJ5</accession>
<evidence type="ECO:0000256" key="4">
    <source>
        <dbReference type="ARBA" id="ARBA00022679"/>
    </source>
</evidence>
<dbReference type="InterPro" id="IPR002659">
    <property type="entry name" value="Glyco_trans_31"/>
</dbReference>
<dbReference type="GO" id="GO:0008194">
    <property type="term" value="F:UDP-glycosyltransferase activity"/>
    <property type="evidence" value="ECO:0007669"/>
    <property type="project" value="TreeGrafter"/>
</dbReference>
<dbReference type="PANTHER" id="PTHR11214:SF349">
    <property type="entry name" value="BETA-1,3-GALACTOSYLTRANSFERASE BRN"/>
    <property type="match status" value="1"/>
</dbReference>
<reference evidence="12 13" key="1">
    <citation type="journal article" date="2017" name="Nat. Ecol. Evol.">
        <title>Scallop genome provides insights into evolution of bilaterian karyotype and development.</title>
        <authorList>
            <person name="Wang S."/>
            <person name="Zhang J."/>
            <person name="Jiao W."/>
            <person name="Li J."/>
            <person name="Xun X."/>
            <person name="Sun Y."/>
            <person name="Guo X."/>
            <person name="Huan P."/>
            <person name="Dong B."/>
            <person name="Zhang L."/>
            <person name="Hu X."/>
            <person name="Sun X."/>
            <person name="Wang J."/>
            <person name="Zhao C."/>
            <person name="Wang Y."/>
            <person name="Wang D."/>
            <person name="Huang X."/>
            <person name="Wang R."/>
            <person name="Lv J."/>
            <person name="Li Y."/>
            <person name="Zhang Z."/>
            <person name="Liu B."/>
            <person name="Lu W."/>
            <person name="Hui Y."/>
            <person name="Liang J."/>
            <person name="Zhou Z."/>
            <person name="Hou R."/>
            <person name="Li X."/>
            <person name="Liu Y."/>
            <person name="Li H."/>
            <person name="Ning X."/>
            <person name="Lin Y."/>
            <person name="Zhao L."/>
            <person name="Xing Q."/>
            <person name="Dou J."/>
            <person name="Li Y."/>
            <person name="Mao J."/>
            <person name="Guo H."/>
            <person name="Dou H."/>
            <person name="Li T."/>
            <person name="Mu C."/>
            <person name="Jiang W."/>
            <person name="Fu Q."/>
            <person name="Fu X."/>
            <person name="Miao Y."/>
            <person name="Liu J."/>
            <person name="Yu Q."/>
            <person name="Li R."/>
            <person name="Liao H."/>
            <person name="Li X."/>
            <person name="Kong Y."/>
            <person name="Jiang Z."/>
            <person name="Chourrout D."/>
            <person name="Li R."/>
            <person name="Bao Z."/>
        </authorList>
    </citation>
    <scope>NUCLEOTIDE SEQUENCE [LARGE SCALE GENOMIC DNA]</scope>
    <source>
        <strain evidence="12 13">PY_sf001</strain>
    </source>
</reference>
<dbReference type="GO" id="GO:0016758">
    <property type="term" value="F:hexosyltransferase activity"/>
    <property type="evidence" value="ECO:0007669"/>
    <property type="project" value="InterPro"/>
</dbReference>
<keyword evidence="13" id="KW-1185">Reference proteome</keyword>
<name>A0A210PTJ5_MIZYE</name>
<evidence type="ECO:0000256" key="7">
    <source>
        <dbReference type="ARBA" id="ARBA00022989"/>
    </source>
</evidence>
<feature type="compositionally biased region" description="Low complexity" evidence="11">
    <location>
        <begin position="116"/>
        <end position="127"/>
    </location>
</feature>
<evidence type="ECO:0000256" key="2">
    <source>
        <dbReference type="ARBA" id="ARBA00008661"/>
    </source>
</evidence>
<dbReference type="Pfam" id="PF01762">
    <property type="entry name" value="Galactosyl_T"/>
    <property type="match status" value="1"/>
</dbReference>
<evidence type="ECO:0000313" key="13">
    <source>
        <dbReference type="Proteomes" id="UP000242188"/>
    </source>
</evidence>
<evidence type="ECO:0000256" key="6">
    <source>
        <dbReference type="ARBA" id="ARBA00022968"/>
    </source>
</evidence>
<organism evidence="12 13">
    <name type="scientific">Mizuhopecten yessoensis</name>
    <name type="common">Japanese scallop</name>
    <name type="synonym">Patinopecten yessoensis</name>
    <dbReference type="NCBI Taxonomy" id="6573"/>
    <lineage>
        <taxon>Eukaryota</taxon>
        <taxon>Metazoa</taxon>
        <taxon>Spiralia</taxon>
        <taxon>Lophotrochozoa</taxon>
        <taxon>Mollusca</taxon>
        <taxon>Bivalvia</taxon>
        <taxon>Autobranchia</taxon>
        <taxon>Pteriomorphia</taxon>
        <taxon>Pectinida</taxon>
        <taxon>Pectinoidea</taxon>
        <taxon>Pectinidae</taxon>
        <taxon>Mizuhopecten</taxon>
    </lineage>
</organism>
<comment type="caution">
    <text evidence="12">The sequence shown here is derived from an EMBL/GenBank/DDBJ whole genome shotgun (WGS) entry which is preliminary data.</text>
</comment>
<evidence type="ECO:0000256" key="11">
    <source>
        <dbReference type="SAM" id="MobiDB-lite"/>
    </source>
</evidence>
<sequence length="459" mass="52912">MQKWNKVRSNFTQLVKNEQVVADAAGRKHFVTPNEMSGQNRSKELHGQTGRIYASSSHPHPRKRITKDEQRRLILKAQSQSAGTKELYVDVAVSDNKNTDAFTSKTVTHGSMLNKTTSLPTRSTTTGSERERQIVTSIRKERGRISTNRLGHSMSRPDYMSSPYYLDSIHPLHIDLVQLVRKKIERGVKFPVDPVNALKIDYVYKPGDCKFKSSQYNFSLLVIVRSDAQHLDMRSMIRSTWGNVSMHLNVRLVFAVGVERHTDTDVHEESKRYGDILQGSFIENAFSATNKTTMALTWSNRSCPDADVILLTEEDHLVQIKHILEYIITFDQLKLSNLFAGFVINHSEVQRTTKSPWSVKWTDFPHKFWPPYLRKGCMLISREVARQLTEAFPYVKFIHVHDAYLGIVARKLSLVLQNDVRFFQTADNLLTKRNYFAFDGFNSSKLLNESWYNLTHRQK</sequence>
<proteinExistence type="inferred from homology"/>
<evidence type="ECO:0000313" key="12">
    <source>
        <dbReference type="EMBL" id="OWF39808.1"/>
    </source>
</evidence>
<evidence type="ECO:0000256" key="10">
    <source>
        <dbReference type="RuleBase" id="RU363063"/>
    </source>
</evidence>
<feature type="region of interest" description="Disordered" evidence="11">
    <location>
        <begin position="112"/>
        <end position="131"/>
    </location>
</feature>
<protein>
    <recommendedName>
        <fullName evidence="10">Hexosyltransferase</fullName>
        <ecNumber evidence="10">2.4.1.-</ecNumber>
    </recommendedName>
</protein>
<dbReference type="EC" id="2.4.1.-" evidence="10"/>
<evidence type="ECO:0000256" key="3">
    <source>
        <dbReference type="ARBA" id="ARBA00022676"/>
    </source>
</evidence>
<evidence type="ECO:0000256" key="1">
    <source>
        <dbReference type="ARBA" id="ARBA00004323"/>
    </source>
</evidence>
<dbReference type="AlphaFoldDB" id="A0A210PTJ5"/>
<gene>
    <name evidence="12" type="ORF">KP79_PYT25161</name>
</gene>
<dbReference type="EMBL" id="NEDP02005507">
    <property type="protein sequence ID" value="OWF39808.1"/>
    <property type="molecule type" value="Genomic_DNA"/>
</dbReference>
<dbReference type="GO" id="GO:0006493">
    <property type="term" value="P:protein O-linked glycosylation"/>
    <property type="evidence" value="ECO:0007669"/>
    <property type="project" value="TreeGrafter"/>
</dbReference>
<keyword evidence="3 10" id="KW-0328">Glycosyltransferase</keyword>
<keyword evidence="9" id="KW-0472">Membrane</keyword>
<keyword evidence="6" id="KW-0735">Signal-anchor</keyword>
<evidence type="ECO:0000256" key="5">
    <source>
        <dbReference type="ARBA" id="ARBA00022692"/>
    </source>
</evidence>
<feature type="region of interest" description="Disordered" evidence="11">
    <location>
        <begin position="32"/>
        <end position="65"/>
    </location>
</feature>
<evidence type="ECO:0000256" key="8">
    <source>
        <dbReference type="ARBA" id="ARBA00023034"/>
    </source>
</evidence>
<keyword evidence="8 10" id="KW-0333">Golgi apparatus</keyword>
<keyword evidence="7" id="KW-1133">Transmembrane helix</keyword>
<dbReference type="PANTHER" id="PTHR11214">
    <property type="entry name" value="BETA-1,3-N-ACETYLGLUCOSAMINYLTRANSFERASE"/>
    <property type="match status" value="1"/>
</dbReference>
<dbReference type="Proteomes" id="UP000242188">
    <property type="component" value="Unassembled WGS sequence"/>
</dbReference>
<evidence type="ECO:0000256" key="9">
    <source>
        <dbReference type="ARBA" id="ARBA00023136"/>
    </source>
</evidence>
<comment type="subcellular location">
    <subcellularLocation>
        <location evidence="1 10">Golgi apparatus membrane</location>
        <topology evidence="1 10">Single-pass type II membrane protein</topology>
    </subcellularLocation>
</comment>
<dbReference type="GO" id="GO:0000139">
    <property type="term" value="C:Golgi membrane"/>
    <property type="evidence" value="ECO:0007669"/>
    <property type="project" value="UniProtKB-SubCell"/>
</dbReference>
<comment type="similarity">
    <text evidence="2 10">Belongs to the glycosyltransferase 31 family.</text>
</comment>